<feature type="compositionally biased region" description="Basic and acidic residues" evidence="1">
    <location>
        <begin position="9"/>
        <end position="27"/>
    </location>
</feature>
<keyword evidence="3" id="KW-1185">Reference proteome</keyword>
<reference evidence="2" key="1">
    <citation type="submission" date="2023-11" db="EMBL/GenBank/DDBJ databases">
        <title>Genome assemblies of two species of porcelain crab, Petrolisthes cinctipes and Petrolisthes manimaculis (Anomura: Porcellanidae).</title>
        <authorList>
            <person name="Angst P."/>
        </authorList>
    </citation>
    <scope>NUCLEOTIDE SEQUENCE</scope>
    <source>
        <strain evidence="2">PB745_02</strain>
        <tissue evidence="2">Gill</tissue>
    </source>
</reference>
<proteinExistence type="predicted"/>
<dbReference type="Proteomes" id="UP001292094">
    <property type="component" value="Unassembled WGS sequence"/>
</dbReference>
<organism evidence="2 3">
    <name type="scientific">Petrolisthes manimaculis</name>
    <dbReference type="NCBI Taxonomy" id="1843537"/>
    <lineage>
        <taxon>Eukaryota</taxon>
        <taxon>Metazoa</taxon>
        <taxon>Ecdysozoa</taxon>
        <taxon>Arthropoda</taxon>
        <taxon>Crustacea</taxon>
        <taxon>Multicrustacea</taxon>
        <taxon>Malacostraca</taxon>
        <taxon>Eumalacostraca</taxon>
        <taxon>Eucarida</taxon>
        <taxon>Decapoda</taxon>
        <taxon>Pleocyemata</taxon>
        <taxon>Anomura</taxon>
        <taxon>Galatheoidea</taxon>
        <taxon>Porcellanidae</taxon>
        <taxon>Petrolisthes</taxon>
    </lineage>
</organism>
<evidence type="ECO:0000256" key="1">
    <source>
        <dbReference type="SAM" id="MobiDB-lite"/>
    </source>
</evidence>
<evidence type="ECO:0000313" key="2">
    <source>
        <dbReference type="EMBL" id="KAK4327392.1"/>
    </source>
</evidence>
<sequence>MGGQGGTGNEREGRDGVGRSGRDREELEGQGDESGAGIVGKIRDRNGWTKDQGWSGMGGLRVREGWTKGQGGVEVQTSGHKRG</sequence>
<accession>A0AAE1UKP7</accession>
<evidence type="ECO:0000313" key="3">
    <source>
        <dbReference type="Proteomes" id="UP001292094"/>
    </source>
</evidence>
<protein>
    <submittedName>
        <fullName evidence="2">Uncharacterized protein</fullName>
    </submittedName>
</protein>
<gene>
    <name evidence="2" type="ORF">Pmani_002141</name>
</gene>
<comment type="caution">
    <text evidence="2">The sequence shown here is derived from an EMBL/GenBank/DDBJ whole genome shotgun (WGS) entry which is preliminary data.</text>
</comment>
<name>A0AAE1UKP7_9EUCA</name>
<feature type="region of interest" description="Disordered" evidence="1">
    <location>
        <begin position="1"/>
        <end position="83"/>
    </location>
</feature>
<dbReference type="EMBL" id="JAWZYT010000151">
    <property type="protein sequence ID" value="KAK4327392.1"/>
    <property type="molecule type" value="Genomic_DNA"/>
</dbReference>
<dbReference type="AlphaFoldDB" id="A0AAE1UKP7"/>